<keyword evidence="7" id="KW-1185">Reference proteome</keyword>
<gene>
    <name evidence="6" type="ORF">IQ215_04065</name>
</gene>
<dbReference type="PANTHER" id="PTHR47053:SF1">
    <property type="entry name" value="MUREIN DD-ENDOPEPTIDASE MEPH-RELATED"/>
    <property type="match status" value="1"/>
</dbReference>
<dbReference type="Pfam" id="PF00877">
    <property type="entry name" value="NLPC_P60"/>
    <property type="match status" value="1"/>
</dbReference>
<evidence type="ECO:0000313" key="7">
    <source>
        <dbReference type="Proteomes" id="UP000654604"/>
    </source>
</evidence>
<organism evidence="6 7">
    <name type="scientific">Cyanobacterium stanieri LEGE 03274</name>
    <dbReference type="NCBI Taxonomy" id="1828756"/>
    <lineage>
        <taxon>Bacteria</taxon>
        <taxon>Bacillati</taxon>
        <taxon>Cyanobacteriota</taxon>
        <taxon>Cyanophyceae</taxon>
        <taxon>Oscillatoriophycideae</taxon>
        <taxon>Chroococcales</taxon>
        <taxon>Geminocystaceae</taxon>
        <taxon>Cyanobacterium</taxon>
    </lineage>
</organism>
<proteinExistence type="inferred from homology"/>
<evidence type="ECO:0000256" key="1">
    <source>
        <dbReference type="ARBA" id="ARBA00007074"/>
    </source>
</evidence>
<keyword evidence="2" id="KW-0645">Protease</keyword>
<accession>A0ABR9V1V1</accession>
<name>A0ABR9V1V1_9CHRO</name>
<reference evidence="6 7" key="1">
    <citation type="submission" date="2020-10" db="EMBL/GenBank/DDBJ databases">
        <authorList>
            <person name="Castelo-Branco R."/>
            <person name="Eusebio N."/>
            <person name="Adriana R."/>
            <person name="Vieira A."/>
            <person name="Brugerolle De Fraissinette N."/>
            <person name="Rezende De Castro R."/>
            <person name="Schneider M.P."/>
            <person name="Vasconcelos V."/>
            <person name="Leao P.N."/>
        </authorList>
    </citation>
    <scope>NUCLEOTIDE SEQUENCE [LARGE SCALE GENOMIC DNA]</scope>
    <source>
        <strain evidence="6 7">LEGE 03274</strain>
    </source>
</reference>
<evidence type="ECO:0000313" key="6">
    <source>
        <dbReference type="EMBL" id="MBE9221865.1"/>
    </source>
</evidence>
<evidence type="ECO:0000256" key="4">
    <source>
        <dbReference type="ARBA" id="ARBA00022807"/>
    </source>
</evidence>
<dbReference type="PANTHER" id="PTHR47053">
    <property type="entry name" value="MUREIN DD-ENDOPEPTIDASE MEPH-RELATED"/>
    <property type="match status" value="1"/>
</dbReference>
<dbReference type="InterPro" id="IPR051202">
    <property type="entry name" value="Peptidase_C40"/>
</dbReference>
<evidence type="ECO:0000259" key="5">
    <source>
        <dbReference type="PROSITE" id="PS51935"/>
    </source>
</evidence>
<comment type="caution">
    <text evidence="6">The sequence shown here is derived from an EMBL/GenBank/DDBJ whole genome shotgun (WGS) entry which is preliminary data.</text>
</comment>
<dbReference type="Gene3D" id="3.90.1720.10">
    <property type="entry name" value="endopeptidase domain like (from Nostoc punctiforme)"/>
    <property type="match status" value="1"/>
</dbReference>
<dbReference type="Gene3D" id="2.30.30.40">
    <property type="entry name" value="SH3 Domains"/>
    <property type="match status" value="1"/>
</dbReference>
<dbReference type="InterPro" id="IPR041382">
    <property type="entry name" value="SH3_16"/>
</dbReference>
<evidence type="ECO:0000256" key="3">
    <source>
        <dbReference type="ARBA" id="ARBA00022801"/>
    </source>
</evidence>
<dbReference type="SUPFAM" id="SSF54001">
    <property type="entry name" value="Cysteine proteinases"/>
    <property type="match status" value="1"/>
</dbReference>
<evidence type="ECO:0000256" key="2">
    <source>
        <dbReference type="ARBA" id="ARBA00022670"/>
    </source>
</evidence>
<keyword evidence="3" id="KW-0378">Hydrolase</keyword>
<dbReference type="InterPro" id="IPR038765">
    <property type="entry name" value="Papain-like_cys_pep_sf"/>
</dbReference>
<dbReference type="InterPro" id="IPR000064">
    <property type="entry name" value="NLP_P60_dom"/>
</dbReference>
<dbReference type="Proteomes" id="UP000654604">
    <property type="component" value="Unassembled WGS sequence"/>
</dbReference>
<comment type="similarity">
    <text evidence="1">Belongs to the peptidase C40 family.</text>
</comment>
<feature type="domain" description="NlpC/P60" evidence="5">
    <location>
        <begin position="93"/>
        <end position="224"/>
    </location>
</feature>
<dbReference type="SUPFAM" id="SSF82057">
    <property type="entry name" value="Prokaryotic SH3-related domain"/>
    <property type="match status" value="1"/>
</dbReference>
<keyword evidence="4" id="KW-0788">Thiol protease</keyword>
<dbReference type="RefSeq" id="WP_193800122.1">
    <property type="nucleotide sequence ID" value="NZ_JADEWC010000006.1"/>
</dbReference>
<dbReference type="PROSITE" id="PS51935">
    <property type="entry name" value="NLPC_P60"/>
    <property type="match status" value="1"/>
</dbReference>
<dbReference type="Pfam" id="PF18348">
    <property type="entry name" value="SH3_16"/>
    <property type="match status" value="1"/>
</dbReference>
<protein>
    <submittedName>
        <fullName evidence="6">C40 family peptidase</fullName>
    </submittedName>
</protein>
<sequence>MTVVLLSPSNTEEYICSQNINLFINAECKELSTQGAKGRYLKLISNVPEKEALKVCLCEDNYQGWLPLSSIKYLQPAKEKYQKKTVFREYIAQKIPAIINFCLQAHQVSNYYLWGGTVAPNYDCSGLIQSAFASEGIWLPRDSYQQEDFCQKINREELEKGDLIFFGVQKVTHVALYLGNNQYIHSSGKDMGNNGIGINHLTDDLDQVSGNYYRELWSYGKVMQSL</sequence>
<dbReference type="EMBL" id="JADEWC010000006">
    <property type="protein sequence ID" value="MBE9221865.1"/>
    <property type="molecule type" value="Genomic_DNA"/>
</dbReference>